<organism evidence="3 4">
    <name type="scientific">Cyclobacterium xiamenense</name>
    <dbReference type="NCBI Taxonomy" id="1297121"/>
    <lineage>
        <taxon>Bacteria</taxon>
        <taxon>Pseudomonadati</taxon>
        <taxon>Bacteroidota</taxon>
        <taxon>Cytophagia</taxon>
        <taxon>Cytophagales</taxon>
        <taxon>Cyclobacteriaceae</taxon>
        <taxon>Cyclobacterium</taxon>
    </lineage>
</organism>
<name>A0A1H6T693_9BACT</name>
<dbReference type="SUPFAM" id="SSF56925">
    <property type="entry name" value="OMPA-like"/>
    <property type="match status" value="1"/>
</dbReference>
<evidence type="ECO:0000259" key="2">
    <source>
        <dbReference type="Pfam" id="PF13568"/>
    </source>
</evidence>
<evidence type="ECO:0000313" key="4">
    <source>
        <dbReference type="Proteomes" id="UP000199403"/>
    </source>
</evidence>
<dbReference type="EMBL" id="FNZH01000001">
    <property type="protein sequence ID" value="SEI75609.1"/>
    <property type="molecule type" value="Genomic_DNA"/>
</dbReference>
<keyword evidence="1" id="KW-0732">Signal</keyword>
<protein>
    <submittedName>
        <fullName evidence="3">Outer membrane protein beta-barrel domain-containing protein</fullName>
    </submittedName>
</protein>
<dbReference type="RefSeq" id="WP_092168063.1">
    <property type="nucleotide sequence ID" value="NZ_FNZH01000001.1"/>
</dbReference>
<dbReference type="Pfam" id="PF13568">
    <property type="entry name" value="OMP_b-brl_2"/>
    <property type="match status" value="1"/>
</dbReference>
<feature type="signal peptide" evidence="1">
    <location>
        <begin position="1"/>
        <end position="36"/>
    </location>
</feature>
<evidence type="ECO:0000313" key="3">
    <source>
        <dbReference type="EMBL" id="SEI75609.1"/>
    </source>
</evidence>
<dbReference type="Proteomes" id="UP000199403">
    <property type="component" value="Unassembled WGS sequence"/>
</dbReference>
<accession>A0A1H6T693</accession>
<sequence length="206" mass="23044">MRYLPIPAPKNPSKRFPGLVGCVLCLTLLNAVPLRAQETSAAAEVHYGIKAGVNFAELWGNDALPESDRKVGYSVGAYAAFKVSKVLKLQPEMIWSLQGEQSEENGRYKISYINVPLMLKWTEAKFYTELGLQLGFLTVNTSKSVPDNLRLENVETIDFSINAGLGYAFETDWSIGIRYCHGLTRLVADRELRNNVIYLGIAHRLF</sequence>
<dbReference type="STRING" id="1416801.SAMN05192553_101129"/>
<dbReference type="InterPro" id="IPR011250">
    <property type="entry name" value="OMP/PagP_B-barrel"/>
</dbReference>
<feature type="chain" id="PRO_5011697192" evidence="1">
    <location>
        <begin position="37"/>
        <end position="206"/>
    </location>
</feature>
<evidence type="ECO:0000256" key="1">
    <source>
        <dbReference type="SAM" id="SignalP"/>
    </source>
</evidence>
<dbReference type="OrthoDB" id="1160354at2"/>
<keyword evidence="4" id="KW-1185">Reference proteome</keyword>
<feature type="domain" description="Outer membrane protein beta-barrel" evidence="2">
    <location>
        <begin position="36"/>
        <end position="186"/>
    </location>
</feature>
<proteinExistence type="predicted"/>
<reference evidence="4" key="1">
    <citation type="submission" date="2016-10" db="EMBL/GenBank/DDBJ databases">
        <authorList>
            <person name="Varghese N."/>
            <person name="Submissions S."/>
        </authorList>
    </citation>
    <scope>NUCLEOTIDE SEQUENCE [LARGE SCALE GENOMIC DNA]</scope>
    <source>
        <strain evidence="4">IBRC-M 10761</strain>
    </source>
</reference>
<dbReference type="InterPro" id="IPR025665">
    <property type="entry name" value="Beta-barrel_OMP_2"/>
</dbReference>
<gene>
    <name evidence="3" type="ORF">SAMN05192553_101129</name>
</gene>
<dbReference type="AlphaFoldDB" id="A0A1H6T693"/>